<reference evidence="2" key="2">
    <citation type="submission" date="2013-04" db="UniProtKB">
        <authorList>
            <consortium name="EnsemblPlants"/>
        </authorList>
    </citation>
    <scope>IDENTIFICATION</scope>
</reference>
<dbReference type="EnsemblPlants" id="OB07G32280.1">
    <property type="protein sequence ID" value="OB07G32280.1"/>
    <property type="gene ID" value="OB07G32280"/>
</dbReference>
<evidence type="ECO:0000313" key="2">
    <source>
        <dbReference type="EnsemblPlants" id="OB07G32280.1"/>
    </source>
</evidence>
<name>J3MP96_ORYBR</name>
<feature type="region of interest" description="Disordered" evidence="1">
    <location>
        <begin position="1"/>
        <end position="83"/>
    </location>
</feature>
<organism evidence="2">
    <name type="scientific">Oryza brachyantha</name>
    <name type="common">malo sina</name>
    <dbReference type="NCBI Taxonomy" id="4533"/>
    <lineage>
        <taxon>Eukaryota</taxon>
        <taxon>Viridiplantae</taxon>
        <taxon>Streptophyta</taxon>
        <taxon>Embryophyta</taxon>
        <taxon>Tracheophyta</taxon>
        <taxon>Spermatophyta</taxon>
        <taxon>Magnoliopsida</taxon>
        <taxon>Liliopsida</taxon>
        <taxon>Poales</taxon>
        <taxon>Poaceae</taxon>
        <taxon>BOP clade</taxon>
        <taxon>Oryzoideae</taxon>
        <taxon>Oryzeae</taxon>
        <taxon>Oryzinae</taxon>
        <taxon>Oryza</taxon>
    </lineage>
</organism>
<reference evidence="2" key="1">
    <citation type="journal article" date="2013" name="Nat. Commun.">
        <title>Whole-genome sequencing of Oryza brachyantha reveals mechanisms underlying Oryza genome evolution.</title>
        <authorList>
            <person name="Chen J."/>
            <person name="Huang Q."/>
            <person name="Gao D."/>
            <person name="Wang J."/>
            <person name="Lang Y."/>
            <person name="Liu T."/>
            <person name="Li B."/>
            <person name="Bai Z."/>
            <person name="Luis Goicoechea J."/>
            <person name="Liang C."/>
            <person name="Chen C."/>
            <person name="Zhang W."/>
            <person name="Sun S."/>
            <person name="Liao Y."/>
            <person name="Zhang X."/>
            <person name="Yang L."/>
            <person name="Song C."/>
            <person name="Wang M."/>
            <person name="Shi J."/>
            <person name="Liu G."/>
            <person name="Liu J."/>
            <person name="Zhou H."/>
            <person name="Zhou W."/>
            <person name="Yu Q."/>
            <person name="An N."/>
            <person name="Chen Y."/>
            <person name="Cai Q."/>
            <person name="Wang B."/>
            <person name="Liu B."/>
            <person name="Min J."/>
            <person name="Huang Y."/>
            <person name="Wu H."/>
            <person name="Li Z."/>
            <person name="Zhang Y."/>
            <person name="Yin Y."/>
            <person name="Song W."/>
            <person name="Jiang J."/>
            <person name="Jackson S.A."/>
            <person name="Wing R.A."/>
            <person name="Wang J."/>
            <person name="Chen M."/>
        </authorList>
    </citation>
    <scope>NUCLEOTIDE SEQUENCE [LARGE SCALE GENOMIC DNA]</scope>
    <source>
        <strain evidence="2">cv. IRGC 101232</strain>
    </source>
</reference>
<dbReference type="Gramene" id="OB07G32280.1">
    <property type="protein sequence ID" value="OB07G32280.1"/>
    <property type="gene ID" value="OB07G32280"/>
</dbReference>
<feature type="compositionally biased region" description="Basic and acidic residues" evidence="1">
    <location>
        <begin position="70"/>
        <end position="83"/>
    </location>
</feature>
<evidence type="ECO:0000256" key="1">
    <source>
        <dbReference type="SAM" id="MobiDB-lite"/>
    </source>
</evidence>
<feature type="compositionally biased region" description="Basic and acidic residues" evidence="1">
    <location>
        <begin position="19"/>
        <end position="59"/>
    </location>
</feature>
<protein>
    <submittedName>
        <fullName evidence="2">Uncharacterized protein</fullName>
    </submittedName>
</protein>
<dbReference type="AlphaFoldDB" id="J3MP96"/>
<dbReference type="Proteomes" id="UP000006038">
    <property type="component" value="Chromosome 7"/>
</dbReference>
<sequence>MSSGQEKRGEEAEALAAEARAREAAREITHERTERARVVGEEEHRRADFLETAHQDHQGARSVVSAASGEHTDDTKAAWEHSA</sequence>
<keyword evidence="3" id="KW-1185">Reference proteome</keyword>
<feature type="compositionally biased region" description="Basic and acidic residues" evidence="1">
    <location>
        <begin position="1"/>
        <end position="11"/>
    </location>
</feature>
<accession>J3MP96</accession>
<dbReference type="HOGENOM" id="CLU_2546275_0_0_1"/>
<evidence type="ECO:0000313" key="3">
    <source>
        <dbReference type="Proteomes" id="UP000006038"/>
    </source>
</evidence>
<proteinExistence type="predicted"/>